<protein>
    <submittedName>
        <fullName evidence="2">Uncharacterized protein</fullName>
    </submittedName>
</protein>
<dbReference type="AlphaFoldDB" id="A0A2I0J923"/>
<evidence type="ECO:0000313" key="2">
    <source>
        <dbReference type="EMBL" id="PKI52737.1"/>
    </source>
</evidence>
<proteinExistence type="predicted"/>
<feature type="compositionally biased region" description="Pro residues" evidence="1">
    <location>
        <begin position="116"/>
        <end position="126"/>
    </location>
</feature>
<comment type="caution">
    <text evidence="2">The sequence shown here is derived from an EMBL/GenBank/DDBJ whole genome shotgun (WGS) entry which is preliminary data.</text>
</comment>
<dbReference type="Proteomes" id="UP000233551">
    <property type="component" value="Unassembled WGS sequence"/>
</dbReference>
<sequence length="126" mass="13498">MATCAVPTAIFFCYSSPQLCRRVGCVYVFGQRPVGESGRWGRGEDVEMFSGRDGTGTSLGWVLTRFMTQKIKLCLGYGTDTDPVYIYKLLAIPIPHSQEGGAPTTASAAAHAHAPTHPPHPSGART</sequence>
<evidence type="ECO:0000313" key="3">
    <source>
        <dbReference type="Proteomes" id="UP000233551"/>
    </source>
</evidence>
<keyword evidence="3" id="KW-1185">Reference proteome</keyword>
<feature type="region of interest" description="Disordered" evidence="1">
    <location>
        <begin position="99"/>
        <end position="126"/>
    </location>
</feature>
<dbReference type="EMBL" id="PGOL01001898">
    <property type="protein sequence ID" value="PKI52737.1"/>
    <property type="molecule type" value="Genomic_DNA"/>
</dbReference>
<reference evidence="2 3" key="1">
    <citation type="submission" date="2017-11" db="EMBL/GenBank/DDBJ databases">
        <title>De-novo sequencing of pomegranate (Punica granatum L.) genome.</title>
        <authorList>
            <person name="Akparov Z."/>
            <person name="Amiraslanov A."/>
            <person name="Hajiyeva S."/>
            <person name="Abbasov M."/>
            <person name="Kaur K."/>
            <person name="Hamwieh A."/>
            <person name="Solovyev V."/>
            <person name="Salamov A."/>
            <person name="Braich B."/>
            <person name="Kosarev P."/>
            <person name="Mahmoud A."/>
            <person name="Hajiyev E."/>
            <person name="Babayeva S."/>
            <person name="Izzatullayeva V."/>
            <person name="Mammadov A."/>
            <person name="Mammadov A."/>
            <person name="Sharifova S."/>
            <person name="Ojaghi J."/>
            <person name="Eynullazada K."/>
            <person name="Bayramov B."/>
            <person name="Abdulazimova A."/>
            <person name="Shahmuradov I."/>
        </authorList>
    </citation>
    <scope>NUCLEOTIDE SEQUENCE [LARGE SCALE GENOMIC DNA]</scope>
    <source>
        <strain evidence="3">cv. AG2017</strain>
        <tissue evidence="2">Leaf</tissue>
    </source>
</reference>
<evidence type="ECO:0000256" key="1">
    <source>
        <dbReference type="SAM" id="MobiDB-lite"/>
    </source>
</evidence>
<gene>
    <name evidence="2" type="ORF">CRG98_026858</name>
</gene>
<feature type="compositionally biased region" description="Low complexity" evidence="1">
    <location>
        <begin position="100"/>
        <end position="115"/>
    </location>
</feature>
<accession>A0A2I0J923</accession>
<organism evidence="2 3">
    <name type="scientific">Punica granatum</name>
    <name type="common">Pomegranate</name>
    <dbReference type="NCBI Taxonomy" id="22663"/>
    <lineage>
        <taxon>Eukaryota</taxon>
        <taxon>Viridiplantae</taxon>
        <taxon>Streptophyta</taxon>
        <taxon>Embryophyta</taxon>
        <taxon>Tracheophyta</taxon>
        <taxon>Spermatophyta</taxon>
        <taxon>Magnoliopsida</taxon>
        <taxon>eudicotyledons</taxon>
        <taxon>Gunneridae</taxon>
        <taxon>Pentapetalae</taxon>
        <taxon>rosids</taxon>
        <taxon>malvids</taxon>
        <taxon>Myrtales</taxon>
        <taxon>Lythraceae</taxon>
        <taxon>Punica</taxon>
    </lineage>
</organism>
<name>A0A2I0J923_PUNGR</name>